<dbReference type="EMBL" id="UINC01187013">
    <property type="protein sequence ID" value="SVD99514.1"/>
    <property type="molecule type" value="Genomic_DNA"/>
</dbReference>
<evidence type="ECO:0000313" key="1">
    <source>
        <dbReference type="EMBL" id="SVD99514.1"/>
    </source>
</evidence>
<organism evidence="1">
    <name type="scientific">marine metagenome</name>
    <dbReference type="NCBI Taxonomy" id="408172"/>
    <lineage>
        <taxon>unclassified sequences</taxon>
        <taxon>metagenomes</taxon>
        <taxon>ecological metagenomes</taxon>
    </lineage>
</organism>
<protein>
    <submittedName>
        <fullName evidence="1">Uncharacterized protein</fullName>
    </submittedName>
</protein>
<dbReference type="AlphaFoldDB" id="A0A382ZVI1"/>
<accession>A0A382ZVI1</accession>
<name>A0A382ZVI1_9ZZZZ</name>
<reference evidence="1" key="1">
    <citation type="submission" date="2018-05" db="EMBL/GenBank/DDBJ databases">
        <authorList>
            <person name="Lanie J.A."/>
            <person name="Ng W.-L."/>
            <person name="Kazmierczak K.M."/>
            <person name="Andrzejewski T.M."/>
            <person name="Davidsen T.M."/>
            <person name="Wayne K.J."/>
            <person name="Tettelin H."/>
            <person name="Glass J.I."/>
            <person name="Rusch D."/>
            <person name="Podicherti R."/>
            <person name="Tsui H.-C.T."/>
            <person name="Winkler M.E."/>
        </authorList>
    </citation>
    <scope>NUCLEOTIDE SEQUENCE</scope>
</reference>
<proteinExistence type="predicted"/>
<gene>
    <name evidence="1" type="ORF">METZ01_LOCUS452368</name>
</gene>
<sequence length="72" mass="7967">MPALQEAPPANCPKCSGAIVIERDWHGTYGSCIMCGYVHEVLTRPPVDLAAEEAAMPVRQRRRQPSHGKLRL</sequence>